<keyword evidence="2" id="KW-1185">Reference proteome</keyword>
<evidence type="ECO:0000313" key="2">
    <source>
        <dbReference type="Proteomes" id="UP000321570"/>
    </source>
</evidence>
<sequence length="64" mass="6904">FITLSAEVKALSTKYKGLHLDSSVASVSPVSSAYSIKPSDSVEIPYPAAAEDFTKNVFEFIHDP</sequence>
<evidence type="ECO:0000313" key="1">
    <source>
        <dbReference type="EMBL" id="VUZ47687.1"/>
    </source>
</evidence>
<dbReference type="AlphaFoldDB" id="A0A564YK49"/>
<name>A0A564YK49_HYMDI</name>
<dbReference type="Proteomes" id="UP000321570">
    <property type="component" value="Unassembled WGS sequence"/>
</dbReference>
<protein>
    <submittedName>
        <fullName evidence="1">Uncharacterized protein</fullName>
    </submittedName>
</protein>
<feature type="non-terminal residue" evidence="1">
    <location>
        <position position="1"/>
    </location>
</feature>
<proteinExistence type="predicted"/>
<reference evidence="1 2" key="1">
    <citation type="submission" date="2019-07" db="EMBL/GenBank/DDBJ databases">
        <authorList>
            <person name="Jastrzebski P J."/>
            <person name="Paukszto L."/>
            <person name="Jastrzebski P J."/>
        </authorList>
    </citation>
    <scope>NUCLEOTIDE SEQUENCE [LARGE SCALE GENOMIC DNA]</scope>
    <source>
        <strain evidence="1 2">WMS-il1</strain>
    </source>
</reference>
<organism evidence="1 2">
    <name type="scientific">Hymenolepis diminuta</name>
    <name type="common">Rat tapeworm</name>
    <dbReference type="NCBI Taxonomy" id="6216"/>
    <lineage>
        <taxon>Eukaryota</taxon>
        <taxon>Metazoa</taxon>
        <taxon>Spiralia</taxon>
        <taxon>Lophotrochozoa</taxon>
        <taxon>Platyhelminthes</taxon>
        <taxon>Cestoda</taxon>
        <taxon>Eucestoda</taxon>
        <taxon>Cyclophyllidea</taxon>
        <taxon>Hymenolepididae</taxon>
        <taxon>Hymenolepis</taxon>
    </lineage>
</organism>
<accession>A0A564YK49</accession>
<dbReference type="EMBL" id="CABIJS010000255">
    <property type="protein sequence ID" value="VUZ47687.1"/>
    <property type="molecule type" value="Genomic_DNA"/>
</dbReference>
<gene>
    <name evidence="1" type="ORF">WMSIL1_LOCUS7270</name>
</gene>